<feature type="compositionally biased region" description="Low complexity" evidence="5">
    <location>
        <begin position="138"/>
        <end position="156"/>
    </location>
</feature>
<dbReference type="OrthoDB" id="2162994at2759"/>
<evidence type="ECO:0000256" key="5">
    <source>
        <dbReference type="SAM" id="MobiDB-lite"/>
    </source>
</evidence>
<keyword evidence="2 4" id="KW-0863">Zinc-finger</keyword>
<dbReference type="SMR" id="A0A397U9W0"/>
<accession>A0A397U9W0</accession>
<organism evidence="7 8">
    <name type="scientific">Gigaspora rosea</name>
    <dbReference type="NCBI Taxonomy" id="44941"/>
    <lineage>
        <taxon>Eukaryota</taxon>
        <taxon>Fungi</taxon>
        <taxon>Fungi incertae sedis</taxon>
        <taxon>Mucoromycota</taxon>
        <taxon>Glomeromycotina</taxon>
        <taxon>Glomeromycetes</taxon>
        <taxon>Diversisporales</taxon>
        <taxon>Gigasporaceae</taxon>
        <taxon>Gigaspora</taxon>
    </lineage>
</organism>
<feature type="compositionally biased region" description="Polar residues" evidence="5">
    <location>
        <begin position="58"/>
        <end position="71"/>
    </location>
</feature>
<dbReference type="EMBL" id="QKWP01001717">
    <property type="protein sequence ID" value="RIB07090.1"/>
    <property type="molecule type" value="Genomic_DNA"/>
</dbReference>
<feature type="compositionally biased region" description="Polar residues" evidence="5">
    <location>
        <begin position="306"/>
        <end position="316"/>
    </location>
</feature>
<feature type="region of interest" description="Disordered" evidence="5">
    <location>
        <begin position="1"/>
        <end position="71"/>
    </location>
</feature>
<dbReference type="PROSITE" id="PS00344">
    <property type="entry name" value="GATA_ZN_FINGER_1"/>
    <property type="match status" value="1"/>
</dbReference>
<evidence type="ECO:0000256" key="2">
    <source>
        <dbReference type="ARBA" id="ARBA00022771"/>
    </source>
</evidence>
<sequence>MDVNSICSLPPIGHPPPKKIPEFPTSNSSIERVNSLPSPPIIEPPNEKGGPHLPPLTSILQDTTPLPPSIQFTKPQHILNHNTTITPNQHNQHNHSLQGPTLMGPQLSSLNKSYPGYHESSQDSMTDDVHPRPIIRKPSYGPSPLSSLNSNPYNIPTPVASQRQPWQPVEHQQPYHYQKSLPPSAHSIPPPYLYDQQQATRYGQSLPAIPHIPQHSNYPQYSSYLNRDNSESPYVQTTEPPLVKLGKVVDHCSQISQFASQYRDVHLNQGSWNSIMLQVNETQLTNIINRAYDVLNILTGLKNEVTSRNSDPSSAIDNDDSLDLNRKQRPDVTSQRTKYRKRSKRAAPPGRCHSCNISETPEWRRGPDGARTLCNACGLHFAKITRKRALSAMQQQLQQPSSTSETAASDINSQNDANGLHDLASMPTPGASDVEKDSPPLKQSRIELNDDKQLN</sequence>
<dbReference type="GO" id="GO:0043565">
    <property type="term" value="F:sequence-specific DNA binding"/>
    <property type="evidence" value="ECO:0007669"/>
    <property type="project" value="InterPro"/>
</dbReference>
<dbReference type="Proteomes" id="UP000266673">
    <property type="component" value="Unassembled WGS sequence"/>
</dbReference>
<dbReference type="Gene3D" id="3.30.50.10">
    <property type="entry name" value="Erythroid Transcription Factor GATA-1, subunit A"/>
    <property type="match status" value="1"/>
</dbReference>
<reference evidence="7 8" key="1">
    <citation type="submission" date="2018-06" db="EMBL/GenBank/DDBJ databases">
        <title>Comparative genomics reveals the genomic features of Rhizophagus irregularis, R. cerebriforme, R. diaphanum and Gigaspora rosea, and their symbiotic lifestyle signature.</title>
        <authorList>
            <person name="Morin E."/>
            <person name="San Clemente H."/>
            <person name="Chen E.C.H."/>
            <person name="De La Providencia I."/>
            <person name="Hainaut M."/>
            <person name="Kuo A."/>
            <person name="Kohler A."/>
            <person name="Murat C."/>
            <person name="Tang N."/>
            <person name="Roy S."/>
            <person name="Loubradou J."/>
            <person name="Henrissat B."/>
            <person name="Grigoriev I.V."/>
            <person name="Corradi N."/>
            <person name="Roux C."/>
            <person name="Martin F.M."/>
        </authorList>
    </citation>
    <scope>NUCLEOTIDE SEQUENCE [LARGE SCALE GENOMIC DNA]</scope>
    <source>
        <strain evidence="7 8">DAOM 194757</strain>
    </source>
</reference>
<dbReference type="InterPro" id="IPR051140">
    <property type="entry name" value="GATA_TF"/>
</dbReference>
<feature type="compositionally biased region" description="Basic and acidic residues" evidence="5">
    <location>
        <begin position="433"/>
        <end position="455"/>
    </location>
</feature>
<dbReference type="InterPro" id="IPR000679">
    <property type="entry name" value="Znf_GATA"/>
</dbReference>
<feature type="region of interest" description="Disordered" evidence="5">
    <location>
        <begin position="306"/>
        <end position="367"/>
    </location>
</feature>
<dbReference type="GO" id="GO:0006355">
    <property type="term" value="P:regulation of DNA-templated transcription"/>
    <property type="evidence" value="ECO:0007669"/>
    <property type="project" value="InterPro"/>
</dbReference>
<dbReference type="PANTHER" id="PTHR45658">
    <property type="entry name" value="GATA TRANSCRIPTION FACTOR"/>
    <property type="match status" value="1"/>
</dbReference>
<evidence type="ECO:0000259" key="6">
    <source>
        <dbReference type="PROSITE" id="PS50114"/>
    </source>
</evidence>
<evidence type="ECO:0000256" key="3">
    <source>
        <dbReference type="ARBA" id="ARBA00022833"/>
    </source>
</evidence>
<dbReference type="PROSITE" id="PS50114">
    <property type="entry name" value="GATA_ZN_FINGER_2"/>
    <property type="match status" value="1"/>
</dbReference>
<dbReference type="PANTHER" id="PTHR45658:SF122">
    <property type="entry name" value="GATA ZINC FINGER DOMAIN-CONTAINING PROTEIN 6"/>
    <property type="match status" value="1"/>
</dbReference>
<dbReference type="AlphaFoldDB" id="A0A397U9W0"/>
<feature type="compositionally biased region" description="Polar residues" evidence="5">
    <location>
        <begin position="392"/>
        <end position="417"/>
    </location>
</feature>
<feature type="compositionally biased region" description="Polar residues" evidence="5">
    <location>
        <begin position="83"/>
        <end position="99"/>
    </location>
</feature>
<feature type="domain" description="GATA-type" evidence="6">
    <location>
        <begin position="351"/>
        <end position="400"/>
    </location>
</feature>
<evidence type="ECO:0000313" key="7">
    <source>
        <dbReference type="EMBL" id="RIB07090.1"/>
    </source>
</evidence>
<evidence type="ECO:0000256" key="4">
    <source>
        <dbReference type="PROSITE-ProRule" id="PRU00094"/>
    </source>
</evidence>
<feature type="region of interest" description="Disordered" evidence="5">
    <location>
        <begin position="392"/>
        <end position="455"/>
    </location>
</feature>
<dbReference type="SUPFAM" id="SSF57716">
    <property type="entry name" value="Glucocorticoid receptor-like (DNA-binding domain)"/>
    <property type="match status" value="1"/>
</dbReference>
<dbReference type="Pfam" id="PF00320">
    <property type="entry name" value="GATA"/>
    <property type="match status" value="1"/>
</dbReference>
<dbReference type="InterPro" id="IPR013088">
    <property type="entry name" value="Znf_NHR/GATA"/>
</dbReference>
<protein>
    <recommendedName>
        <fullName evidence="6">GATA-type domain-containing protein</fullName>
    </recommendedName>
</protein>
<name>A0A397U9W0_9GLOM</name>
<comment type="caution">
    <text evidence="7">The sequence shown here is derived from an EMBL/GenBank/DDBJ whole genome shotgun (WGS) entry which is preliminary data.</text>
</comment>
<evidence type="ECO:0000313" key="8">
    <source>
        <dbReference type="Proteomes" id="UP000266673"/>
    </source>
</evidence>
<keyword evidence="3" id="KW-0862">Zinc</keyword>
<gene>
    <name evidence="7" type="ORF">C2G38_2252839</name>
</gene>
<dbReference type="CDD" id="cd00202">
    <property type="entry name" value="ZnF_GATA"/>
    <property type="match status" value="1"/>
</dbReference>
<dbReference type="STRING" id="44941.A0A397U9W0"/>
<dbReference type="SMART" id="SM00401">
    <property type="entry name" value="ZnF_GATA"/>
    <property type="match status" value="1"/>
</dbReference>
<evidence type="ECO:0000256" key="1">
    <source>
        <dbReference type="ARBA" id="ARBA00022723"/>
    </source>
</evidence>
<dbReference type="GO" id="GO:0008270">
    <property type="term" value="F:zinc ion binding"/>
    <property type="evidence" value="ECO:0007669"/>
    <property type="project" value="UniProtKB-KW"/>
</dbReference>
<feature type="compositionally biased region" description="Polar residues" evidence="5">
    <location>
        <begin position="24"/>
        <end position="36"/>
    </location>
</feature>
<feature type="region of interest" description="Disordered" evidence="5">
    <location>
        <begin position="83"/>
        <end position="172"/>
    </location>
</feature>
<keyword evidence="8" id="KW-1185">Reference proteome</keyword>
<proteinExistence type="predicted"/>
<keyword evidence="1" id="KW-0479">Metal-binding</keyword>